<feature type="region of interest" description="Disordered" evidence="1">
    <location>
        <begin position="480"/>
        <end position="574"/>
    </location>
</feature>
<sequence length="574" mass="66317">MERIDKLTDIYLENLDPIKDEQVDQETLKESLLNILDSIKNRSGNTLKESAIGRINSSKIKKISLWNKKNTDFSKYSDESEIQASITGILPCLLTAFKFPNCYNITDAYQYYCQDKNEINALLLIERRLVSHIVTILSQQLDQIKTEKDDLEYKLTIMDKKCYSLREQCNKLKKEEISLRRHNSKLVFNSFVSDLTEVPRKDARSQARVKEMMRDLSSGSQKEIMYDTTSGKSNNVSKILRRTHKACSQEKYTMNKENSLNDLNQIEVANHFIHKFDRYGTGLKKFKQEMLKEEKPSRDIRIDKGDYYMLPEPKTKDLLSNSCVRQDISSQFVPENDKVRCMSEKKRKIIHTDAKSNQGDEKEELATFLALESETQKEILQEEAFDIEDIKIDNQKENPYFVQNLLNVMNNKRVDISNERQSVERSMEKRITLDSTGIICDTSTSMRMGIASKIANAKHERLDKSPVMKYLSISLVKENQPGSATRKNSQNTIKLNKYDSKKTSRAFSPRSVEKKPKAKPTFGLKKNKSKVEGKSTSRIPQPKAKNKESNVKQGKITLYSSKYTRTKSKPFGMK</sequence>
<dbReference type="EMBL" id="CAMPGE010029711">
    <property type="protein sequence ID" value="CAI2387194.1"/>
    <property type="molecule type" value="Genomic_DNA"/>
</dbReference>
<accession>A0AAD1Y9V8</accession>
<evidence type="ECO:0000256" key="1">
    <source>
        <dbReference type="SAM" id="MobiDB-lite"/>
    </source>
</evidence>
<dbReference type="Proteomes" id="UP001295684">
    <property type="component" value="Unassembled WGS sequence"/>
</dbReference>
<evidence type="ECO:0000313" key="3">
    <source>
        <dbReference type="Proteomes" id="UP001295684"/>
    </source>
</evidence>
<organism evidence="2 3">
    <name type="scientific">Euplotes crassus</name>
    <dbReference type="NCBI Taxonomy" id="5936"/>
    <lineage>
        <taxon>Eukaryota</taxon>
        <taxon>Sar</taxon>
        <taxon>Alveolata</taxon>
        <taxon>Ciliophora</taxon>
        <taxon>Intramacronucleata</taxon>
        <taxon>Spirotrichea</taxon>
        <taxon>Hypotrichia</taxon>
        <taxon>Euplotida</taxon>
        <taxon>Euplotidae</taxon>
        <taxon>Moneuplotes</taxon>
    </lineage>
</organism>
<gene>
    <name evidence="2" type="ORF">ECRASSUSDP1_LOCUS28823</name>
</gene>
<feature type="compositionally biased region" description="Polar residues" evidence="1">
    <location>
        <begin position="480"/>
        <end position="494"/>
    </location>
</feature>
<keyword evidence="3" id="KW-1185">Reference proteome</keyword>
<proteinExistence type="predicted"/>
<protein>
    <submittedName>
        <fullName evidence="2">Uncharacterized protein</fullName>
    </submittedName>
</protein>
<comment type="caution">
    <text evidence="2">The sequence shown here is derived from an EMBL/GenBank/DDBJ whole genome shotgun (WGS) entry which is preliminary data.</text>
</comment>
<evidence type="ECO:0000313" key="2">
    <source>
        <dbReference type="EMBL" id="CAI2387194.1"/>
    </source>
</evidence>
<reference evidence="2" key="1">
    <citation type="submission" date="2023-07" db="EMBL/GenBank/DDBJ databases">
        <authorList>
            <consortium name="AG Swart"/>
            <person name="Singh M."/>
            <person name="Singh A."/>
            <person name="Seah K."/>
            <person name="Emmerich C."/>
        </authorList>
    </citation>
    <scope>NUCLEOTIDE SEQUENCE</scope>
    <source>
        <strain evidence="2">DP1</strain>
    </source>
</reference>
<dbReference type="AlphaFoldDB" id="A0AAD1Y9V8"/>
<name>A0AAD1Y9V8_EUPCR</name>